<evidence type="ECO:0000313" key="2">
    <source>
        <dbReference type="Proteomes" id="UP000037460"/>
    </source>
</evidence>
<sequence length="167" mass="18412">MNRFLTWYTANALEPGSAYHVCLTSAAMPGDVLPTGQSLLFGKGVRVLADTRFGEFQLGMALRYSHYTLRDGAMHEEARIQAAAPELEEQIASQMLLEGISYFGRLVMEQPAAKGGMPQFISAARYGSVEEARRGTLVTRELLGPQMSRWFSAHKDLVGTATRVLEL</sequence>
<keyword evidence="2" id="KW-1185">Reference proteome</keyword>
<organism evidence="1 2">
    <name type="scientific">Chrysochromulina tobinii</name>
    <dbReference type="NCBI Taxonomy" id="1460289"/>
    <lineage>
        <taxon>Eukaryota</taxon>
        <taxon>Haptista</taxon>
        <taxon>Haptophyta</taxon>
        <taxon>Prymnesiophyceae</taxon>
        <taxon>Prymnesiales</taxon>
        <taxon>Chrysochromulinaceae</taxon>
        <taxon>Chrysochromulina</taxon>
    </lineage>
</organism>
<dbReference type="OrthoDB" id="10508017at2759"/>
<comment type="caution">
    <text evidence="1">The sequence shown here is derived from an EMBL/GenBank/DDBJ whole genome shotgun (WGS) entry which is preliminary data.</text>
</comment>
<reference evidence="2" key="1">
    <citation type="journal article" date="2015" name="PLoS Genet.">
        <title>Genome Sequence and Transcriptome Analyses of Chrysochromulina tobin: Metabolic Tools for Enhanced Algal Fitness in the Prominent Order Prymnesiales (Haptophyceae).</title>
        <authorList>
            <person name="Hovde B.T."/>
            <person name="Deodato C.R."/>
            <person name="Hunsperger H.M."/>
            <person name="Ryken S.A."/>
            <person name="Yost W."/>
            <person name="Jha R.K."/>
            <person name="Patterson J."/>
            <person name="Monnat R.J. Jr."/>
            <person name="Barlow S.B."/>
            <person name="Starkenburg S.R."/>
            <person name="Cattolico R.A."/>
        </authorList>
    </citation>
    <scope>NUCLEOTIDE SEQUENCE</scope>
    <source>
        <strain evidence="2">CCMP291</strain>
    </source>
</reference>
<dbReference type="EMBL" id="JWZX01002665">
    <property type="protein sequence ID" value="KOO27791.1"/>
    <property type="molecule type" value="Genomic_DNA"/>
</dbReference>
<dbReference type="Proteomes" id="UP000037460">
    <property type="component" value="Unassembled WGS sequence"/>
</dbReference>
<evidence type="ECO:0000313" key="1">
    <source>
        <dbReference type="EMBL" id="KOO27791.1"/>
    </source>
</evidence>
<proteinExistence type="predicted"/>
<protein>
    <submittedName>
        <fullName evidence="1">Uncharacterized protein</fullName>
    </submittedName>
</protein>
<name>A0A0M0JMI3_9EUKA</name>
<dbReference type="AlphaFoldDB" id="A0A0M0JMI3"/>
<accession>A0A0M0JMI3</accession>
<gene>
    <name evidence="1" type="ORF">Ctob_009498</name>
</gene>